<protein>
    <submittedName>
        <fullName evidence="2">Auxin-induced protein</fullName>
    </submittedName>
</protein>
<comment type="similarity">
    <text evidence="1">Belongs to the ARG7 family.</text>
</comment>
<proteinExistence type="inferred from homology"/>
<reference evidence="2 3" key="1">
    <citation type="journal article" date="2017" name="Mol. Plant">
        <title>The Genome of Medicinal Plant Macleaya cordata Provides New Insights into Benzylisoquinoline Alkaloids Metabolism.</title>
        <authorList>
            <person name="Liu X."/>
            <person name="Liu Y."/>
            <person name="Huang P."/>
            <person name="Ma Y."/>
            <person name="Qing Z."/>
            <person name="Tang Q."/>
            <person name="Cao H."/>
            <person name="Cheng P."/>
            <person name="Zheng Y."/>
            <person name="Yuan Z."/>
            <person name="Zhou Y."/>
            <person name="Liu J."/>
            <person name="Tang Z."/>
            <person name="Zhuo Y."/>
            <person name="Zhang Y."/>
            <person name="Yu L."/>
            <person name="Huang J."/>
            <person name="Yang P."/>
            <person name="Peng Q."/>
            <person name="Zhang J."/>
            <person name="Jiang W."/>
            <person name="Zhang Z."/>
            <person name="Lin K."/>
            <person name="Ro D.K."/>
            <person name="Chen X."/>
            <person name="Xiong X."/>
            <person name="Shang Y."/>
            <person name="Huang S."/>
            <person name="Zeng J."/>
        </authorList>
    </citation>
    <scope>NUCLEOTIDE SEQUENCE [LARGE SCALE GENOMIC DNA]</scope>
    <source>
        <strain evidence="3">cv. BLH2017</strain>
        <tissue evidence="2">Root</tissue>
    </source>
</reference>
<dbReference type="OMA" id="VPCQASE"/>
<accession>A0A200Q961</accession>
<dbReference type="OrthoDB" id="1930622at2759"/>
<gene>
    <name evidence="2" type="ORF">BVC80_1731g49</name>
</gene>
<dbReference type="InterPro" id="IPR003676">
    <property type="entry name" value="SAUR_fam"/>
</dbReference>
<evidence type="ECO:0000313" key="3">
    <source>
        <dbReference type="Proteomes" id="UP000195402"/>
    </source>
</evidence>
<organism evidence="2 3">
    <name type="scientific">Macleaya cordata</name>
    <name type="common">Five-seeded plume-poppy</name>
    <name type="synonym">Bocconia cordata</name>
    <dbReference type="NCBI Taxonomy" id="56857"/>
    <lineage>
        <taxon>Eukaryota</taxon>
        <taxon>Viridiplantae</taxon>
        <taxon>Streptophyta</taxon>
        <taxon>Embryophyta</taxon>
        <taxon>Tracheophyta</taxon>
        <taxon>Spermatophyta</taxon>
        <taxon>Magnoliopsida</taxon>
        <taxon>Ranunculales</taxon>
        <taxon>Papaveraceae</taxon>
        <taxon>Papaveroideae</taxon>
        <taxon>Macleaya</taxon>
    </lineage>
</organism>
<comment type="caution">
    <text evidence="2">The sequence shown here is derived from an EMBL/GenBank/DDBJ whole genome shotgun (WGS) entry which is preliminary data.</text>
</comment>
<keyword evidence="3" id="KW-1185">Reference proteome</keyword>
<dbReference type="InParanoid" id="A0A200Q961"/>
<dbReference type="STRING" id="56857.A0A200Q961"/>
<dbReference type="GO" id="GO:0009733">
    <property type="term" value="P:response to auxin"/>
    <property type="evidence" value="ECO:0007669"/>
    <property type="project" value="InterPro"/>
</dbReference>
<sequence>MGYLRLNEVRRKKNPAIVRVKLAMQKLQRRLLLSLFRWEFEDDDRSDDVGMVGDEMVVEGHFPVFTTGGESPKKFFVGLSYLKHPAFVKLLKEMEREFGFDQQGVLVVPCQASELQRILSWI</sequence>
<dbReference type="Proteomes" id="UP000195402">
    <property type="component" value="Unassembled WGS sequence"/>
</dbReference>
<dbReference type="AlphaFoldDB" id="A0A200Q961"/>
<dbReference type="PANTHER" id="PTHR31374">
    <property type="entry name" value="AUXIN-INDUCED PROTEIN-LIKE-RELATED"/>
    <property type="match status" value="1"/>
</dbReference>
<dbReference type="PANTHER" id="PTHR31374:SF275">
    <property type="entry name" value="AUXIN-INDUCED PROTEIN 6B-LIKE"/>
    <property type="match status" value="1"/>
</dbReference>
<dbReference type="EMBL" id="MVGT01002668">
    <property type="protein sequence ID" value="OVA06972.1"/>
    <property type="molecule type" value="Genomic_DNA"/>
</dbReference>
<dbReference type="Pfam" id="PF02519">
    <property type="entry name" value="Auxin_inducible"/>
    <property type="match status" value="1"/>
</dbReference>
<evidence type="ECO:0000256" key="1">
    <source>
        <dbReference type="ARBA" id="ARBA00006974"/>
    </source>
</evidence>
<name>A0A200Q961_MACCD</name>
<evidence type="ECO:0000313" key="2">
    <source>
        <dbReference type="EMBL" id="OVA06972.1"/>
    </source>
</evidence>